<evidence type="ECO:0000313" key="3">
    <source>
        <dbReference type="EMBL" id="CEK60872.1"/>
    </source>
</evidence>
<protein>
    <recommendedName>
        <fullName evidence="1">Elongator complex protein 1</fullName>
    </recommendedName>
</protein>
<dbReference type="UniPathway" id="UPA00988"/>
<dbReference type="Gene3D" id="2.130.10.10">
    <property type="entry name" value="YVTN repeat-like/Quinoprotein amine dehydrogenase"/>
    <property type="match status" value="1"/>
</dbReference>
<dbReference type="InterPro" id="IPR056164">
    <property type="entry name" value="Beta-prop_ELP1_1st"/>
</dbReference>
<sequence>MRNLKLLDKKIVTSISGISDALFLAFDNDVGVAYIATQLEIIAFNPNTGQNIAAIIVRENASADVSVPVGLQYVCEQQAVCLAVSDGRLCLWQTSDPDKLECVGEVDGGLAAMSWSPDLEVVVIATGHGKLLLMTREYDVITEVLMYPNSEGEDSNIAVGWGKKETQFHGSAGKQAAKLEHVSVHPAEERDTGKPQIAWRGDGQYFVVSAIDPETRARFLYIWSRECVFQSRSEPIDGLQHSLSWKPSGSLIASVQTKRHTNTQDVVFFEKNGLRHGEFSIPPKAESNYFVVSVLWNHDSSVLALWMEDYVSGIETPVSHLQLWTVNNYHWYLKQNLTFDCGIASLIWDAEHTYKMHIVTKDDTYLSYTWTWT</sequence>
<dbReference type="InterPro" id="IPR006849">
    <property type="entry name" value="Elp1"/>
</dbReference>
<dbReference type="SUPFAM" id="SSF82171">
    <property type="entry name" value="DPP6 N-terminal domain-like"/>
    <property type="match status" value="1"/>
</dbReference>
<dbReference type="PANTHER" id="PTHR12747:SF0">
    <property type="entry name" value="ELONGATOR COMPLEX PROTEIN 1"/>
    <property type="match status" value="1"/>
</dbReference>
<dbReference type="GO" id="GO:0002926">
    <property type="term" value="P:tRNA wobble base 5-methoxycarbonylmethyl-2-thiouridinylation"/>
    <property type="evidence" value="ECO:0007669"/>
    <property type="project" value="TreeGrafter"/>
</dbReference>
<dbReference type="GO" id="GO:0005829">
    <property type="term" value="C:cytosol"/>
    <property type="evidence" value="ECO:0007669"/>
    <property type="project" value="TreeGrafter"/>
</dbReference>
<proteinExistence type="predicted"/>
<feature type="domain" description="ELP1 first N-terminal beta-propeller" evidence="2">
    <location>
        <begin position="1"/>
        <end position="341"/>
    </location>
</feature>
<dbReference type="GO" id="GO:0033588">
    <property type="term" value="C:elongator holoenzyme complex"/>
    <property type="evidence" value="ECO:0007669"/>
    <property type="project" value="InterPro"/>
</dbReference>
<dbReference type="PANTHER" id="PTHR12747">
    <property type="entry name" value="ELONGATOR COMPLEX PROTEIN 1"/>
    <property type="match status" value="1"/>
</dbReference>
<name>A0A0B6YXL2_9EUPU</name>
<organism evidence="3">
    <name type="scientific">Arion vulgaris</name>
    <dbReference type="NCBI Taxonomy" id="1028688"/>
    <lineage>
        <taxon>Eukaryota</taxon>
        <taxon>Metazoa</taxon>
        <taxon>Spiralia</taxon>
        <taxon>Lophotrochozoa</taxon>
        <taxon>Mollusca</taxon>
        <taxon>Gastropoda</taxon>
        <taxon>Heterobranchia</taxon>
        <taxon>Euthyneura</taxon>
        <taxon>Panpulmonata</taxon>
        <taxon>Eupulmonata</taxon>
        <taxon>Stylommatophora</taxon>
        <taxon>Helicina</taxon>
        <taxon>Arionoidea</taxon>
        <taxon>Arionidae</taxon>
        <taxon>Arion</taxon>
    </lineage>
</organism>
<dbReference type="EMBL" id="HACG01014007">
    <property type="protein sequence ID" value="CEK60872.1"/>
    <property type="molecule type" value="Transcribed_RNA"/>
</dbReference>
<reference evidence="3" key="1">
    <citation type="submission" date="2014-12" db="EMBL/GenBank/DDBJ databases">
        <title>Insight into the proteome of Arion vulgaris.</title>
        <authorList>
            <person name="Aradska J."/>
            <person name="Bulat T."/>
            <person name="Smidak R."/>
            <person name="Sarate P."/>
            <person name="Gangsoo J."/>
            <person name="Sialana F."/>
            <person name="Bilban M."/>
            <person name="Lubec G."/>
        </authorList>
    </citation>
    <scope>NUCLEOTIDE SEQUENCE</scope>
    <source>
        <tissue evidence="3">Skin</tissue>
    </source>
</reference>
<gene>
    <name evidence="3" type="primary">ORF40595</name>
</gene>
<dbReference type="InterPro" id="IPR015943">
    <property type="entry name" value="WD40/YVTN_repeat-like_dom_sf"/>
</dbReference>
<dbReference type="GO" id="GO:0000049">
    <property type="term" value="F:tRNA binding"/>
    <property type="evidence" value="ECO:0007669"/>
    <property type="project" value="TreeGrafter"/>
</dbReference>
<feature type="non-terminal residue" evidence="3">
    <location>
        <position position="373"/>
    </location>
</feature>
<evidence type="ECO:0000256" key="1">
    <source>
        <dbReference type="ARBA" id="ARBA00029535"/>
    </source>
</evidence>
<dbReference type="AlphaFoldDB" id="A0A0B6YXL2"/>
<dbReference type="Pfam" id="PF04762">
    <property type="entry name" value="Beta-prop_ELP1_1st"/>
    <property type="match status" value="1"/>
</dbReference>
<evidence type="ECO:0000259" key="2">
    <source>
        <dbReference type="Pfam" id="PF04762"/>
    </source>
</evidence>
<accession>A0A0B6YXL2</accession>